<evidence type="ECO:0000313" key="2">
    <source>
        <dbReference type="Ensembl" id="ENSACAP00000040571.1"/>
    </source>
</evidence>
<sequence>MNMALKDKIIPNSWRQADIIVIPKSDTNTANVRNFRPISLLNTDYKIFSTILANRFKVFLNNWIGIEQKGFLPNRHMKDNVRCVLDIIEYYETFHQKELALITIDAEKAFDNLNWEFFKLLLRELDMGYYFINAIEAIYTNQEAKLLINGQHSESIQIEKGTRQGCPLSPLIFIFALEILIRNIRKDDQLKGTKIRNQEYKIRAFADDIVCFIEDPRRHITKWINNMENFGKVAGFFINKEKTKILTKNIVRGNQGKLEEATGFKTVAKVKYLGIWITAKNAQLLKNNYQSKWKEIKTDLQNWQSLNISLLGRIAVIKMNVLPKLMYLFQNLPILRTQKIFQEWNKDITKFVWKGKRPRIKYSTMTDATKRGGFGLPNIKLYYEACVLNWVRDWIALEDNNILTLEGFDLRRGWHAYVGYDKRKVEKNFGNHFIRAALIKVWEKYKKRFYNKTPLWISSLESSQSHILQWPVWPRYKDLLVKSNGTYDLKPQERLKEKFKNMSWFQYAVIKEQYTKDARIGFNGFNSVWDRIMLTEKKVISKIYDTLLEWSTETTAIKSCMINWARNIGHPIMLDDWERIWNKKLKYTYATELKENWLKIFHRWYMSPKKLGQMYKSYNSTCWKCKTQEGSFFHVWWSCEKTKRYWKMIHEETQSILKKKFPLKPEYYLLGITDTELQLDKNDDILFMYSSTAARIVFARNWKMAELPSKEIWLQKLMEIQEMDKLTFLLKESRGQGIKHTNWEKLRNYISQ</sequence>
<name>A0A803TZD1_ANOCA</name>
<protein>
    <recommendedName>
        <fullName evidence="1">Reverse transcriptase domain-containing protein</fullName>
    </recommendedName>
</protein>
<reference evidence="2" key="2">
    <citation type="submission" date="2025-08" db="UniProtKB">
        <authorList>
            <consortium name="Ensembl"/>
        </authorList>
    </citation>
    <scope>IDENTIFICATION</scope>
</reference>
<keyword evidence="3" id="KW-1185">Reference proteome</keyword>
<dbReference type="CDD" id="cd01650">
    <property type="entry name" value="RT_nLTR_like"/>
    <property type="match status" value="1"/>
</dbReference>
<dbReference type="InParanoid" id="A0A803TZD1"/>
<dbReference type="Ensembl" id="ENSACAT00000056688.1">
    <property type="protein sequence ID" value="ENSACAP00000040571.1"/>
    <property type="gene ID" value="ENSACAG00000039953.1"/>
</dbReference>
<dbReference type="GeneTree" id="ENSGT01150000286916"/>
<feature type="domain" description="Reverse transcriptase" evidence="1">
    <location>
        <begin position="3"/>
        <end position="277"/>
    </location>
</feature>
<dbReference type="Pfam" id="PF00078">
    <property type="entry name" value="RVT_1"/>
    <property type="match status" value="1"/>
</dbReference>
<dbReference type="PANTHER" id="PTHR31635:SF196">
    <property type="entry name" value="REVERSE TRANSCRIPTASE DOMAIN-CONTAINING PROTEIN-RELATED"/>
    <property type="match status" value="1"/>
</dbReference>
<evidence type="ECO:0000259" key="1">
    <source>
        <dbReference type="PROSITE" id="PS50878"/>
    </source>
</evidence>
<proteinExistence type="predicted"/>
<dbReference type="PROSITE" id="PS50878">
    <property type="entry name" value="RT_POL"/>
    <property type="match status" value="1"/>
</dbReference>
<reference evidence="2" key="1">
    <citation type="submission" date="2009-12" db="EMBL/GenBank/DDBJ databases">
        <title>The Genome Sequence of Anolis carolinensis (Green Anole Lizard).</title>
        <authorList>
            <consortium name="The Genome Sequencing Platform"/>
            <person name="Di Palma F."/>
            <person name="Alfoldi J."/>
            <person name="Heiman D."/>
            <person name="Young S."/>
            <person name="Grabherr M."/>
            <person name="Johnson J."/>
            <person name="Lander E.S."/>
            <person name="Lindblad-Toh K."/>
        </authorList>
    </citation>
    <scope>NUCLEOTIDE SEQUENCE [LARGE SCALE GENOMIC DNA]</scope>
    <source>
        <strain evidence="2">JBL SC #1</strain>
    </source>
</reference>
<reference evidence="2" key="3">
    <citation type="submission" date="2025-09" db="UniProtKB">
        <authorList>
            <consortium name="Ensembl"/>
        </authorList>
    </citation>
    <scope>IDENTIFICATION</scope>
</reference>
<evidence type="ECO:0000313" key="3">
    <source>
        <dbReference type="Proteomes" id="UP000001646"/>
    </source>
</evidence>
<dbReference type="InterPro" id="IPR043502">
    <property type="entry name" value="DNA/RNA_pol_sf"/>
</dbReference>
<accession>A0A803TZD1</accession>
<dbReference type="PANTHER" id="PTHR31635">
    <property type="entry name" value="REVERSE TRANSCRIPTASE DOMAIN-CONTAINING PROTEIN-RELATED"/>
    <property type="match status" value="1"/>
</dbReference>
<dbReference type="InterPro" id="IPR000477">
    <property type="entry name" value="RT_dom"/>
</dbReference>
<dbReference type="AlphaFoldDB" id="A0A803TZD1"/>
<dbReference type="Proteomes" id="UP000001646">
    <property type="component" value="Unplaced"/>
</dbReference>
<dbReference type="SUPFAM" id="SSF56672">
    <property type="entry name" value="DNA/RNA polymerases"/>
    <property type="match status" value="1"/>
</dbReference>
<organism evidence="2 3">
    <name type="scientific">Anolis carolinensis</name>
    <name type="common">Green anole</name>
    <name type="synonym">American chameleon</name>
    <dbReference type="NCBI Taxonomy" id="28377"/>
    <lineage>
        <taxon>Eukaryota</taxon>
        <taxon>Metazoa</taxon>
        <taxon>Chordata</taxon>
        <taxon>Craniata</taxon>
        <taxon>Vertebrata</taxon>
        <taxon>Euteleostomi</taxon>
        <taxon>Lepidosauria</taxon>
        <taxon>Squamata</taxon>
        <taxon>Bifurcata</taxon>
        <taxon>Unidentata</taxon>
        <taxon>Episquamata</taxon>
        <taxon>Toxicofera</taxon>
        <taxon>Iguania</taxon>
        <taxon>Dactyloidae</taxon>
        <taxon>Anolis</taxon>
    </lineage>
</organism>